<dbReference type="KEGG" id="dfa:DFA_09017"/>
<accession>F4Q6G9</accession>
<dbReference type="InterPro" id="IPR019448">
    <property type="entry name" value="NT-C2"/>
</dbReference>
<evidence type="ECO:0000256" key="1">
    <source>
        <dbReference type="SAM" id="Coils"/>
    </source>
</evidence>
<dbReference type="AlphaFoldDB" id="F4Q6G9"/>
<organism evidence="4 5">
    <name type="scientific">Cavenderia fasciculata</name>
    <name type="common">Slime mold</name>
    <name type="synonym">Dictyostelium fasciculatum</name>
    <dbReference type="NCBI Taxonomy" id="261658"/>
    <lineage>
        <taxon>Eukaryota</taxon>
        <taxon>Amoebozoa</taxon>
        <taxon>Evosea</taxon>
        <taxon>Eumycetozoa</taxon>
        <taxon>Dictyostelia</taxon>
        <taxon>Acytosteliales</taxon>
        <taxon>Cavenderiaceae</taxon>
        <taxon>Cavenderia</taxon>
    </lineage>
</organism>
<proteinExistence type="predicted"/>
<evidence type="ECO:0000256" key="2">
    <source>
        <dbReference type="SAM" id="MobiDB-lite"/>
    </source>
</evidence>
<feature type="compositionally biased region" description="Low complexity" evidence="2">
    <location>
        <begin position="112"/>
        <end position="143"/>
    </location>
</feature>
<dbReference type="Proteomes" id="UP000007797">
    <property type="component" value="Unassembled WGS sequence"/>
</dbReference>
<evidence type="ECO:0000259" key="3">
    <source>
        <dbReference type="PROSITE" id="PS51840"/>
    </source>
</evidence>
<dbReference type="STRING" id="1054147.F4Q6G9"/>
<dbReference type="OMA" id="FKCERER"/>
<feature type="compositionally biased region" description="Low complexity" evidence="2">
    <location>
        <begin position="332"/>
        <end position="353"/>
    </location>
</feature>
<dbReference type="GeneID" id="14868543"/>
<dbReference type="OrthoDB" id="21302at2759"/>
<feature type="region of interest" description="Disordered" evidence="2">
    <location>
        <begin position="302"/>
        <end position="353"/>
    </location>
</feature>
<feature type="coiled-coil region" evidence="1">
    <location>
        <begin position="533"/>
        <end position="624"/>
    </location>
</feature>
<dbReference type="RefSeq" id="XP_004354879.1">
    <property type="nucleotide sequence ID" value="XM_004354827.1"/>
</dbReference>
<feature type="domain" description="C2 NT-type" evidence="3">
    <location>
        <begin position="5"/>
        <end position="267"/>
    </location>
</feature>
<dbReference type="PROSITE" id="PS51840">
    <property type="entry name" value="C2_NT"/>
    <property type="match status" value="1"/>
</dbReference>
<protein>
    <recommendedName>
        <fullName evidence="3">C2 NT-type domain-containing protein</fullName>
    </recommendedName>
</protein>
<feature type="compositionally biased region" description="Low complexity" evidence="2">
    <location>
        <begin position="307"/>
        <end position="320"/>
    </location>
</feature>
<name>F4Q6G9_CACFS</name>
<feature type="region of interest" description="Disordered" evidence="2">
    <location>
        <begin position="95"/>
        <end position="153"/>
    </location>
</feature>
<keyword evidence="5" id="KW-1185">Reference proteome</keyword>
<feature type="region of interest" description="Disordered" evidence="2">
    <location>
        <begin position="43"/>
        <end position="73"/>
    </location>
</feature>
<keyword evidence="1" id="KW-0175">Coiled coil</keyword>
<gene>
    <name evidence="4" type="ORF">DFA_09017</name>
</gene>
<evidence type="ECO:0000313" key="5">
    <source>
        <dbReference type="Proteomes" id="UP000007797"/>
    </source>
</evidence>
<sequence>MIKSIKHARADKTKFKYTIDFRRLTDLPSDLVGNVVQLHWSRGDHKGESKGYRVQKKERKTPGNSPTTERRDHVVSFAATTPSSSSTATAVLNASNASTTSDQTTPPPPTPSTAAETSTTTSPITSTETASTTTTTTIPVASQSPPPTPAVEVTKDTTLTRKQAKLLIGNCIDGDNNLPSGNGYVVMNEKMAIPVTLYSSSSHQELPAPFEQKLLTITLLLGQLTLATVSVDLALHYQDNGREVISIPFPSSSSVQPTLMLSLKAKCKDKEKKQILLKSNNTNISNGAGGHVNHNMLNPHYHPTAINLNNHNNNNNNTSHSHSHSHHHHSLHNNNNNTNNTTTTTNSTNPLMDNNNNIPNITIVNPTGIDISNQPSSLQQQDCDTLTSGSLVRDPTTESLITSTWSSDDDSSDDTFHINEKELARKTLEIRALTSKLIQCESHVQETAKVIQQKDNDILTMIKKVEQAQTAVLEYEESAHRSKVMEEYANRKMISLSQALESQKKLQHFESTHHLIATVPGDSSHQPHVPLLEKSLEQRIMESLELNERQEAQIKENEQLLEKKESELELLQQTIEELTEQMELKNKEIEQVVEGSKQYFETQLGKKDEKIKKLKESLETVIRESNHKDIELIEREKQQEKLRLANPQPSSSQSTAQSLLWNPIVAWSFALFCFMMFYLKSQDYTFTFSIHQSILVIYQVVRCTYHLINYFTSTTPSLLSRSMTL</sequence>
<dbReference type="EMBL" id="GL883023">
    <property type="protein sequence ID" value="EGG16479.1"/>
    <property type="molecule type" value="Genomic_DNA"/>
</dbReference>
<reference evidence="5" key="1">
    <citation type="journal article" date="2011" name="Genome Res.">
        <title>Phylogeny-wide analysis of social amoeba genomes highlights ancient origins for complex intercellular communication.</title>
        <authorList>
            <person name="Heidel A.J."/>
            <person name="Lawal H.M."/>
            <person name="Felder M."/>
            <person name="Schilde C."/>
            <person name="Helps N.R."/>
            <person name="Tunggal B."/>
            <person name="Rivero F."/>
            <person name="John U."/>
            <person name="Schleicher M."/>
            <person name="Eichinger L."/>
            <person name="Platzer M."/>
            <person name="Noegel A.A."/>
            <person name="Schaap P."/>
            <person name="Gloeckner G."/>
        </authorList>
    </citation>
    <scope>NUCLEOTIDE SEQUENCE [LARGE SCALE GENOMIC DNA]</scope>
    <source>
        <strain evidence="5">SH3</strain>
    </source>
</reference>
<feature type="compositionally biased region" description="Basic residues" evidence="2">
    <location>
        <begin position="321"/>
        <end position="331"/>
    </location>
</feature>
<evidence type="ECO:0000313" key="4">
    <source>
        <dbReference type="EMBL" id="EGG16479.1"/>
    </source>
</evidence>